<dbReference type="GO" id="GO:0032259">
    <property type="term" value="P:methylation"/>
    <property type="evidence" value="ECO:0007669"/>
    <property type="project" value="UniProtKB-KW"/>
</dbReference>
<dbReference type="EMBL" id="JBFOLK010000007">
    <property type="protein sequence ID" value="KAL2499693.1"/>
    <property type="molecule type" value="Genomic_DNA"/>
</dbReference>
<evidence type="ECO:0000256" key="3">
    <source>
        <dbReference type="ARBA" id="ARBA00022691"/>
    </source>
</evidence>
<evidence type="ECO:0000256" key="1">
    <source>
        <dbReference type="ARBA" id="ARBA00022603"/>
    </source>
</evidence>
<proteinExistence type="predicted"/>
<keyword evidence="5" id="KW-1185">Reference proteome</keyword>
<keyword evidence="1 4" id="KW-0489">Methyltransferase</keyword>
<comment type="caution">
    <text evidence="4">The sequence shown here is derived from an EMBL/GenBank/DDBJ whole genome shotgun (WGS) entry which is preliminary data.</text>
</comment>
<dbReference type="InterPro" id="IPR052190">
    <property type="entry name" value="Euk-Arch_PrmC-MTase"/>
</dbReference>
<organism evidence="4 5">
    <name type="scientific">Abeliophyllum distichum</name>
    <dbReference type="NCBI Taxonomy" id="126358"/>
    <lineage>
        <taxon>Eukaryota</taxon>
        <taxon>Viridiplantae</taxon>
        <taxon>Streptophyta</taxon>
        <taxon>Embryophyta</taxon>
        <taxon>Tracheophyta</taxon>
        <taxon>Spermatophyta</taxon>
        <taxon>Magnoliopsida</taxon>
        <taxon>eudicotyledons</taxon>
        <taxon>Gunneridae</taxon>
        <taxon>Pentapetalae</taxon>
        <taxon>asterids</taxon>
        <taxon>lamiids</taxon>
        <taxon>Lamiales</taxon>
        <taxon>Oleaceae</taxon>
        <taxon>Forsythieae</taxon>
        <taxon>Abeliophyllum</taxon>
    </lineage>
</organism>
<dbReference type="PANTHER" id="PTHR45875:SF1">
    <property type="entry name" value="METHYLTRANSFERASE N6AMT1"/>
    <property type="match status" value="1"/>
</dbReference>
<evidence type="ECO:0000313" key="5">
    <source>
        <dbReference type="Proteomes" id="UP001604336"/>
    </source>
</evidence>
<name>A0ABD1SH43_9LAMI</name>
<gene>
    <name evidence="4" type="ORF">Adt_25243</name>
</gene>
<sequence>MLSRTAEIRLVNSHPEVYDPFDDSFALVNSLLIDRANLLERHPTICMEISCSSGYVINSLALMLGKKLLQSTLLQPTTLTLMHWIGGCDSCDEPPYVPMPQEEISRYGIASAWAGGVTGRSVIDMILPVADKLFVR</sequence>
<reference evidence="5" key="1">
    <citation type="submission" date="2024-07" db="EMBL/GenBank/DDBJ databases">
        <title>Two chromosome-level genome assemblies of Korean endemic species Abeliophyllum distichum and Forsythia ovata (Oleaceae).</title>
        <authorList>
            <person name="Jang H."/>
        </authorList>
    </citation>
    <scope>NUCLEOTIDE SEQUENCE [LARGE SCALE GENOMIC DNA]</scope>
</reference>
<evidence type="ECO:0000313" key="4">
    <source>
        <dbReference type="EMBL" id="KAL2499693.1"/>
    </source>
</evidence>
<accession>A0ABD1SH43</accession>
<dbReference type="PANTHER" id="PTHR45875">
    <property type="entry name" value="METHYLTRANSFERASE N6AMT1"/>
    <property type="match status" value="1"/>
</dbReference>
<evidence type="ECO:0000256" key="2">
    <source>
        <dbReference type="ARBA" id="ARBA00022679"/>
    </source>
</evidence>
<dbReference type="Proteomes" id="UP001604336">
    <property type="component" value="Unassembled WGS sequence"/>
</dbReference>
<protein>
    <submittedName>
        <fullName evidence="4">S-adenosyl-L-methionine-dependent methyltransferase superfamily protein</fullName>
    </submittedName>
</protein>
<keyword evidence="3" id="KW-0949">S-adenosyl-L-methionine</keyword>
<keyword evidence="2" id="KW-0808">Transferase</keyword>
<dbReference type="GO" id="GO:0008168">
    <property type="term" value="F:methyltransferase activity"/>
    <property type="evidence" value="ECO:0007669"/>
    <property type="project" value="UniProtKB-KW"/>
</dbReference>
<dbReference type="AlphaFoldDB" id="A0ABD1SH43"/>